<comment type="pathway">
    <text evidence="1 7">Pyrimidine metabolism; UMP biosynthesis via de novo pathway; (S)-dihydroorotate from bicarbonate: step 2/3.</text>
</comment>
<gene>
    <name evidence="7" type="primary">pyrB</name>
    <name evidence="10" type="ORF">A2311_06670</name>
</gene>
<dbReference type="InterPro" id="IPR036901">
    <property type="entry name" value="Asp/Orn_carbamoylTrfase_sf"/>
</dbReference>
<feature type="binding site" evidence="7">
    <location>
        <position position="62"/>
    </location>
    <ligand>
        <name>carbamoyl phosphate</name>
        <dbReference type="ChEBI" id="CHEBI:58228"/>
    </ligand>
</feature>
<evidence type="ECO:0000256" key="1">
    <source>
        <dbReference type="ARBA" id="ARBA00004852"/>
    </source>
</evidence>
<feature type="domain" description="Aspartate/ornithine carbamoyltransferase Asp/Orn-binding" evidence="8">
    <location>
        <begin position="159"/>
        <end position="305"/>
    </location>
</feature>
<dbReference type="PRINTS" id="PR00101">
    <property type="entry name" value="ATCASE"/>
</dbReference>
<dbReference type="EC" id="2.1.3.2" evidence="7"/>
<dbReference type="InterPro" id="IPR006132">
    <property type="entry name" value="Asp/Orn_carbamoyltranf_P-bd"/>
</dbReference>
<feature type="binding site" evidence="7">
    <location>
        <position position="268"/>
    </location>
    <ligand>
        <name>carbamoyl phosphate</name>
        <dbReference type="ChEBI" id="CHEBI:58228"/>
    </ligand>
</feature>
<dbReference type="Pfam" id="PF02729">
    <property type="entry name" value="OTCace_N"/>
    <property type="match status" value="1"/>
</dbReference>
<evidence type="ECO:0000256" key="5">
    <source>
        <dbReference type="ARBA" id="ARBA00043884"/>
    </source>
</evidence>
<feature type="binding site" evidence="7">
    <location>
        <position position="140"/>
    </location>
    <ligand>
        <name>carbamoyl phosphate</name>
        <dbReference type="ChEBI" id="CHEBI:58228"/>
    </ligand>
</feature>
<dbReference type="InterPro" id="IPR006131">
    <property type="entry name" value="Asp_carbamoyltransf_Asp/Orn-bd"/>
</dbReference>
<protein>
    <recommendedName>
        <fullName evidence="7">Aspartate carbamoyltransferase</fullName>
        <ecNumber evidence="7">2.1.3.2</ecNumber>
    </recommendedName>
    <alternativeName>
        <fullName evidence="7">Aspartate transcarbamylase</fullName>
        <shortName evidence="7">ATCase</shortName>
    </alternativeName>
</protein>
<evidence type="ECO:0000256" key="7">
    <source>
        <dbReference type="HAMAP-Rule" id="MF_00001"/>
    </source>
</evidence>
<dbReference type="GO" id="GO:0016597">
    <property type="term" value="F:amino acid binding"/>
    <property type="evidence" value="ECO:0007669"/>
    <property type="project" value="InterPro"/>
</dbReference>
<feature type="binding site" evidence="7">
    <location>
        <position position="90"/>
    </location>
    <ligand>
        <name>L-aspartate</name>
        <dbReference type="ChEBI" id="CHEBI:29991"/>
    </ligand>
</feature>
<comment type="catalytic activity">
    <reaction evidence="6 7">
        <text>carbamoyl phosphate + L-aspartate = N-carbamoyl-L-aspartate + phosphate + H(+)</text>
        <dbReference type="Rhea" id="RHEA:20013"/>
        <dbReference type="ChEBI" id="CHEBI:15378"/>
        <dbReference type="ChEBI" id="CHEBI:29991"/>
        <dbReference type="ChEBI" id="CHEBI:32814"/>
        <dbReference type="ChEBI" id="CHEBI:43474"/>
        <dbReference type="ChEBI" id="CHEBI:58228"/>
        <dbReference type="EC" id="2.1.3.2"/>
    </reaction>
</comment>
<dbReference type="GO" id="GO:0004070">
    <property type="term" value="F:aspartate carbamoyltransferase activity"/>
    <property type="evidence" value="ECO:0007669"/>
    <property type="project" value="UniProtKB-UniRule"/>
</dbReference>
<dbReference type="EMBL" id="MEUF01000093">
    <property type="protein sequence ID" value="OGC29401.1"/>
    <property type="molecule type" value="Genomic_DNA"/>
</dbReference>
<dbReference type="STRING" id="1802583.A2311_06670"/>
<evidence type="ECO:0000313" key="10">
    <source>
        <dbReference type="EMBL" id="OGC29401.1"/>
    </source>
</evidence>
<dbReference type="PANTHER" id="PTHR45753">
    <property type="entry name" value="ORNITHINE CARBAMOYLTRANSFERASE, MITOCHONDRIAL"/>
    <property type="match status" value="1"/>
</dbReference>
<dbReference type="Gene3D" id="3.40.50.1370">
    <property type="entry name" value="Aspartate/ornithine carbamoyltransferase"/>
    <property type="match status" value="2"/>
</dbReference>
<dbReference type="AlphaFoldDB" id="A0A1F4T9D7"/>
<dbReference type="InterPro" id="IPR006130">
    <property type="entry name" value="Asp/Orn_carbamoylTrfase"/>
</dbReference>
<evidence type="ECO:0000256" key="6">
    <source>
        <dbReference type="ARBA" id="ARBA00048859"/>
    </source>
</evidence>
<reference evidence="10 11" key="1">
    <citation type="journal article" date="2016" name="Nat. Commun.">
        <title>Thousands of microbial genomes shed light on interconnected biogeochemical processes in an aquifer system.</title>
        <authorList>
            <person name="Anantharaman K."/>
            <person name="Brown C.T."/>
            <person name="Hug L.A."/>
            <person name="Sharon I."/>
            <person name="Castelle C.J."/>
            <person name="Probst A.J."/>
            <person name="Thomas B.C."/>
            <person name="Singh A."/>
            <person name="Wilkins M.J."/>
            <person name="Karaoz U."/>
            <person name="Brodie E.L."/>
            <person name="Williams K.H."/>
            <person name="Hubbard S.S."/>
            <person name="Banfield J.F."/>
        </authorList>
    </citation>
    <scope>NUCLEOTIDE SEQUENCE [LARGE SCALE GENOMIC DNA]</scope>
</reference>
<dbReference type="HAMAP" id="MF_00001">
    <property type="entry name" value="Asp_carb_tr"/>
    <property type="match status" value="1"/>
</dbReference>
<comment type="similarity">
    <text evidence="2 7">Belongs to the aspartate/ornithine carbamoyltransferase superfamily. ATCase family.</text>
</comment>
<proteinExistence type="inferred from homology"/>
<dbReference type="PANTHER" id="PTHR45753:SF6">
    <property type="entry name" value="ASPARTATE CARBAMOYLTRANSFERASE"/>
    <property type="match status" value="1"/>
</dbReference>
<dbReference type="InterPro" id="IPR002082">
    <property type="entry name" value="Asp_carbamoyltransf"/>
</dbReference>
<dbReference type="GO" id="GO:0005829">
    <property type="term" value="C:cytosol"/>
    <property type="evidence" value="ECO:0007669"/>
    <property type="project" value="TreeGrafter"/>
</dbReference>
<organism evidence="10 11">
    <name type="scientific">candidate division WOR-1 bacterium RIFOXYB2_FULL_48_7</name>
    <dbReference type="NCBI Taxonomy" id="1802583"/>
    <lineage>
        <taxon>Bacteria</taxon>
        <taxon>Bacillati</taxon>
        <taxon>Saganbacteria</taxon>
    </lineage>
</organism>
<sequence length="313" mass="34254">MNKVKGLKSKDLLGLKDISVDEINLILETARAMKEIIARPVPKVPTLLGKHIITLFYEPSTRTRTSFNMAAKVLSANITNVALNTSSVIKGETLIDTVKNLDVMGCDCIVVRHNMGGAPHLIAKNTHNSVINAGDGFNEHPTQGLLDIFTMIEKKKSVKGKKVLIVGDIAHSRVARSNIWGLNKLGAEVVVVGPPTLIPKGVEEMGVRVSYNLDAEIKDADIINMLRIQRERMDKGFFPSLEEYAEFFGLNGERMKKARRDVIVMHPGPINRGIELTSEVADGPYNVILDQVTNGVAVRTALLFLLLGGKNGN</sequence>
<evidence type="ECO:0000259" key="8">
    <source>
        <dbReference type="Pfam" id="PF00185"/>
    </source>
</evidence>
<feature type="binding site" evidence="7">
    <location>
        <position position="269"/>
    </location>
    <ligand>
        <name>carbamoyl phosphate</name>
        <dbReference type="ChEBI" id="CHEBI:58228"/>
    </ligand>
</feature>
<feature type="binding site" evidence="7">
    <location>
        <position position="227"/>
    </location>
    <ligand>
        <name>L-aspartate</name>
        <dbReference type="ChEBI" id="CHEBI:29991"/>
    </ligand>
</feature>
<keyword evidence="3 7" id="KW-0808">Transferase</keyword>
<dbReference type="NCBIfam" id="NF002032">
    <property type="entry name" value="PRK00856.1"/>
    <property type="match status" value="1"/>
</dbReference>
<feature type="binding site" evidence="7">
    <location>
        <position position="173"/>
    </location>
    <ligand>
        <name>L-aspartate</name>
        <dbReference type="ChEBI" id="CHEBI:29991"/>
    </ligand>
</feature>
<comment type="function">
    <text evidence="5 7">Catalyzes the condensation of carbamoyl phosphate and aspartate to form carbamoyl aspartate and inorganic phosphate, the committed step in the de novo pyrimidine nucleotide biosynthesis pathway.</text>
</comment>
<keyword evidence="4 7" id="KW-0665">Pyrimidine biosynthesis</keyword>
<feature type="binding site" evidence="7">
    <location>
        <position position="112"/>
    </location>
    <ligand>
        <name>carbamoyl phosphate</name>
        <dbReference type="ChEBI" id="CHEBI:58228"/>
    </ligand>
</feature>
<feature type="binding site" evidence="7">
    <location>
        <position position="63"/>
    </location>
    <ligand>
        <name>carbamoyl phosphate</name>
        <dbReference type="ChEBI" id="CHEBI:58228"/>
    </ligand>
</feature>
<dbReference type="UniPathway" id="UPA00070">
    <property type="reaction ID" value="UER00116"/>
</dbReference>
<dbReference type="GO" id="GO:0044205">
    <property type="term" value="P:'de novo' UMP biosynthetic process"/>
    <property type="evidence" value="ECO:0007669"/>
    <property type="project" value="UniProtKB-UniRule"/>
</dbReference>
<evidence type="ECO:0000256" key="2">
    <source>
        <dbReference type="ARBA" id="ARBA00008896"/>
    </source>
</evidence>
<dbReference type="GO" id="GO:0006520">
    <property type="term" value="P:amino acid metabolic process"/>
    <property type="evidence" value="ECO:0007669"/>
    <property type="project" value="InterPro"/>
</dbReference>
<dbReference type="PROSITE" id="PS00097">
    <property type="entry name" value="CARBAMOYLTRANSFERASE"/>
    <property type="match status" value="1"/>
</dbReference>
<evidence type="ECO:0000256" key="3">
    <source>
        <dbReference type="ARBA" id="ARBA00022679"/>
    </source>
</evidence>
<accession>A0A1F4T9D7</accession>
<feature type="binding site" evidence="7">
    <location>
        <position position="143"/>
    </location>
    <ligand>
        <name>carbamoyl phosphate</name>
        <dbReference type="ChEBI" id="CHEBI:58228"/>
    </ligand>
</feature>
<comment type="subunit">
    <text evidence="7">Heterododecamer (2C3:3R2) of six catalytic PyrB chains organized as two trimers (C3), and six regulatory PyrI chains organized as three dimers (R2).</text>
</comment>
<evidence type="ECO:0000259" key="9">
    <source>
        <dbReference type="Pfam" id="PF02729"/>
    </source>
</evidence>
<dbReference type="Pfam" id="PF00185">
    <property type="entry name" value="OTCace"/>
    <property type="match status" value="1"/>
</dbReference>
<feature type="domain" description="Aspartate/ornithine carbamoyltransferase carbamoyl-P binding" evidence="9">
    <location>
        <begin position="10"/>
        <end position="153"/>
    </location>
</feature>
<dbReference type="FunFam" id="3.40.50.1370:FF:000007">
    <property type="entry name" value="Aspartate carbamoyltransferase"/>
    <property type="match status" value="1"/>
</dbReference>
<name>A0A1F4T9D7_UNCSA</name>
<dbReference type="Proteomes" id="UP000178951">
    <property type="component" value="Unassembled WGS sequence"/>
</dbReference>
<evidence type="ECO:0000256" key="4">
    <source>
        <dbReference type="ARBA" id="ARBA00022975"/>
    </source>
</evidence>
<comment type="caution">
    <text evidence="10">The sequence shown here is derived from an EMBL/GenBank/DDBJ whole genome shotgun (WGS) entry which is preliminary data.</text>
</comment>
<dbReference type="SUPFAM" id="SSF53671">
    <property type="entry name" value="Aspartate/ornithine carbamoyltransferase"/>
    <property type="match status" value="1"/>
</dbReference>
<dbReference type="NCBIfam" id="TIGR00670">
    <property type="entry name" value="asp_carb_tr"/>
    <property type="match status" value="1"/>
</dbReference>
<dbReference type="GO" id="GO:0006207">
    <property type="term" value="P:'de novo' pyrimidine nucleobase biosynthetic process"/>
    <property type="evidence" value="ECO:0007669"/>
    <property type="project" value="InterPro"/>
</dbReference>
<dbReference type="PRINTS" id="PR00100">
    <property type="entry name" value="AOTCASE"/>
</dbReference>
<evidence type="ECO:0000313" key="11">
    <source>
        <dbReference type="Proteomes" id="UP000178951"/>
    </source>
</evidence>